<dbReference type="EMBL" id="MSFI01000009">
    <property type="protein sequence ID" value="OMP67657.1"/>
    <property type="molecule type" value="Genomic_DNA"/>
</dbReference>
<dbReference type="InterPro" id="IPR025571">
    <property type="entry name" value="YqfQ"/>
</dbReference>
<comment type="caution">
    <text evidence="2">The sequence shown here is derived from an EMBL/GenBank/DDBJ whole genome shotgun (WGS) entry which is preliminary data.</text>
</comment>
<evidence type="ECO:0000313" key="3">
    <source>
        <dbReference type="Proteomes" id="UP000188613"/>
    </source>
</evidence>
<name>A0A1V2A9M9_9BACI</name>
<organism evidence="2 3">
    <name type="scientific">Domibacillus epiphyticus</name>
    <dbReference type="NCBI Taxonomy" id="1714355"/>
    <lineage>
        <taxon>Bacteria</taxon>
        <taxon>Bacillati</taxon>
        <taxon>Bacillota</taxon>
        <taxon>Bacilli</taxon>
        <taxon>Bacillales</taxon>
        <taxon>Bacillaceae</taxon>
        <taxon>Domibacillus</taxon>
    </lineage>
</organism>
<evidence type="ECO:0000256" key="1">
    <source>
        <dbReference type="SAM" id="MobiDB-lite"/>
    </source>
</evidence>
<accession>A0A1V2A9M9</accession>
<feature type="compositionally biased region" description="Basic and acidic residues" evidence="1">
    <location>
        <begin position="88"/>
        <end position="122"/>
    </location>
</feature>
<dbReference type="STRING" id="1714355.BTO28_06860"/>
<gene>
    <name evidence="2" type="ORF">BTO28_06860</name>
</gene>
<feature type="region of interest" description="Disordered" evidence="1">
    <location>
        <begin position="1"/>
        <end position="37"/>
    </location>
</feature>
<keyword evidence="3" id="KW-1185">Reference proteome</keyword>
<feature type="compositionally biased region" description="Polar residues" evidence="1">
    <location>
        <begin position="27"/>
        <end position="37"/>
    </location>
</feature>
<reference evidence="2 3" key="1">
    <citation type="submission" date="2016-12" db="EMBL/GenBank/DDBJ databases">
        <title>Domibacillus sp. SAB 38T whole genome sequencing.</title>
        <authorList>
            <person name="Verma A."/>
            <person name="Ojha A.K."/>
            <person name="Krishnamurthi S."/>
        </authorList>
    </citation>
    <scope>NUCLEOTIDE SEQUENCE [LARGE SCALE GENOMIC DNA]</scope>
    <source>
        <strain evidence="2 3">SAB 38</strain>
    </source>
</reference>
<dbReference type="Proteomes" id="UP000188613">
    <property type="component" value="Unassembled WGS sequence"/>
</dbReference>
<proteinExistence type="predicted"/>
<protein>
    <recommendedName>
        <fullName evidence="4">YqfQ-like protein</fullName>
    </recommendedName>
</protein>
<evidence type="ECO:0008006" key="4">
    <source>
        <dbReference type="Google" id="ProtNLM"/>
    </source>
</evidence>
<evidence type="ECO:0000313" key="2">
    <source>
        <dbReference type="EMBL" id="OMP67657.1"/>
    </source>
</evidence>
<feature type="region of interest" description="Disordered" evidence="1">
    <location>
        <begin position="78"/>
        <end position="134"/>
    </location>
</feature>
<sequence length="134" mass="15781">MHRHAPNFGRRPYYPYPPRRSVPTIPSIPTASPKSTGNWLEQARQVMVAAEQMKPLIEQYGPYVKNLPAMWKLYRAVRSSPDSEDQDERPSREPNETKSVVKREVKKEIKSEEKRKARREETFESTPWFPGRDR</sequence>
<dbReference type="Pfam" id="PF14181">
    <property type="entry name" value="YqfQ"/>
    <property type="match status" value="1"/>
</dbReference>
<dbReference type="AlphaFoldDB" id="A0A1V2A9M9"/>